<keyword evidence="4" id="KW-0418">Kinase</keyword>
<dbReference type="SUPFAM" id="SSF53067">
    <property type="entry name" value="Actin-like ATPase domain"/>
    <property type="match status" value="2"/>
</dbReference>
<evidence type="ECO:0000256" key="1">
    <source>
        <dbReference type="ARBA" id="ARBA00009156"/>
    </source>
</evidence>
<evidence type="ECO:0000256" key="2">
    <source>
        <dbReference type="ARBA" id="ARBA00022679"/>
    </source>
</evidence>
<accession>A0A178IK99</accession>
<dbReference type="PIRSF" id="PIRSF000538">
    <property type="entry name" value="GlpK"/>
    <property type="match status" value="1"/>
</dbReference>
<dbReference type="PROSITE" id="PS00933">
    <property type="entry name" value="FGGY_KINASES_1"/>
    <property type="match status" value="1"/>
</dbReference>
<dbReference type="InterPro" id="IPR018483">
    <property type="entry name" value="Carb_kinase_FGGY_CS"/>
</dbReference>
<feature type="domain" description="Carbohydrate kinase FGGY C-terminal" evidence="8">
    <location>
        <begin position="265"/>
        <end position="451"/>
    </location>
</feature>
<dbReference type="PANTHER" id="PTHR10196:SF69">
    <property type="entry name" value="GLYCEROL KINASE"/>
    <property type="match status" value="1"/>
</dbReference>
<protein>
    <recommendedName>
        <fullName evidence="6">ATP:glycerol 3-phosphotransferase</fullName>
    </recommendedName>
</protein>
<name>A0A178IK99_9BACT</name>
<dbReference type="PANTHER" id="PTHR10196">
    <property type="entry name" value="SUGAR KINASE"/>
    <property type="match status" value="1"/>
</dbReference>
<gene>
    <name evidence="9" type="ORF">AW736_08620</name>
</gene>
<dbReference type="GO" id="GO:0005829">
    <property type="term" value="C:cytosol"/>
    <property type="evidence" value="ECO:0007669"/>
    <property type="project" value="TreeGrafter"/>
</dbReference>
<dbReference type="InterPro" id="IPR018485">
    <property type="entry name" value="FGGY_C"/>
</dbReference>
<dbReference type="GO" id="GO:0004370">
    <property type="term" value="F:glycerol kinase activity"/>
    <property type="evidence" value="ECO:0007669"/>
    <property type="project" value="TreeGrafter"/>
</dbReference>
<evidence type="ECO:0000313" key="10">
    <source>
        <dbReference type="Proteomes" id="UP000078486"/>
    </source>
</evidence>
<dbReference type="InterPro" id="IPR000577">
    <property type="entry name" value="Carb_kinase_FGGY"/>
</dbReference>
<keyword evidence="3" id="KW-0547">Nucleotide-binding</keyword>
<dbReference type="CDD" id="cd07769">
    <property type="entry name" value="ASKHA_NBD_FGGY_GK"/>
    <property type="match status" value="1"/>
</dbReference>
<organism evidence="9 10">
    <name type="scientific">Termitidicoccus mucosus</name>
    <dbReference type="NCBI Taxonomy" id="1184151"/>
    <lineage>
        <taxon>Bacteria</taxon>
        <taxon>Pseudomonadati</taxon>
        <taxon>Verrucomicrobiota</taxon>
        <taxon>Opitutia</taxon>
        <taxon>Opitutales</taxon>
        <taxon>Opitutaceae</taxon>
        <taxon>Termitidicoccus</taxon>
    </lineage>
</organism>
<evidence type="ECO:0000259" key="7">
    <source>
        <dbReference type="Pfam" id="PF00370"/>
    </source>
</evidence>
<reference evidence="9 10" key="1">
    <citation type="submission" date="2016-01" db="EMBL/GenBank/DDBJ databases">
        <title>High potential of lignocellulose degradation of a new Verrucomicrobia species.</title>
        <authorList>
            <person name="Wang Y."/>
            <person name="Shi Y."/>
            <person name="Qiu Z."/>
            <person name="Liu S."/>
            <person name="Yang H."/>
        </authorList>
    </citation>
    <scope>NUCLEOTIDE SEQUENCE [LARGE SCALE GENOMIC DNA]</scope>
    <source>
        <strain evidence="9 10">TSB47</strain>
    </source>
</reference>
<keyword evidence="10" id="KW-1185">Reference proteome</keyword>
<dbReference type="GO" id="GO:0005524">
    <property type="term" value="F:ATP binding"/>
    <property type="evidence" value="ECO:0007669"/>
    <property type="project" value="UniProtKB-KW"/>
</dbReference>
<evidence type="ECO:0000256" key="3">
    <source>
        <dbReference type="ARBA" id="ARBA00022741"/>
    </source>
</evidence>
<evidence type="ECO:0000256" key="5">
    <source>
        <dbReference type="ARBA" id="ARBA00022840"/>
    </source>
</evidence>
<evidence type="ECO:0000256" key="6">
    <source>
        <dbReference type="ARBA" id="ARBA00043149"/>
    </source>
</evidence>
<proteinExistence type="inferred from homology"/>
<dbReference type="Gene3D" id="3.30.420.40">
    <property type="match status" value="2"/>
</dbReference>
<dbReference type="RefSeq" id="WP_084442077.1">
    <property type="nucleotide sequence ID" value="NZ_CP109796.1"/>
</dbReference>
<dbReference type="Pfam" id="PF00370">
    <property type="entry name" value="FGGY_N"/>
    <property type="match status" value="1"/>
</dbReference>
<evidence type="ECO:0000256" key="4">
    <source>
        <dbReference type="ARBA" id="ARBA00022777"/>
    </source>
</evidence>
<sequence length="507" mass="54940">MIYSAMPLVLALDQSTSATKALLFDADGRCLDTESRGHRQHYPQPGWVEHDAEEIWANTLATLRAVAARHESRRDEIACLSLANQRETVVVFERGSGRPLRPAIVWLCRRGDALCDEHRANGTEPLIHSRTGLKLDAYFSASKLQWLVRNDAALRAKLARGEALVGTIDAYLVYRLTGGRTFATDPTNASRTLLFDITRMRWDDGLCDLWQVPRGALPEVRESSAVFGETTLGGALRRPLPVCGVMGDSQAALFAQRCFGSGMAKATFGTGSSVLLNIGREPRFSRQGIVTTLAWVIEGRPTYALEGIIISAAATLSWLGSQLGLMADAAESEAIAASLPGNEGVYLVPAFSGLGFPHWQPAARAAITGLSGRSDRRHVVRAGLESIAYQIRDVLDGLRADAGVELRGLRCDGGPTSNRWLMQFTADLAGVELRASTMPYCSALGAAFMGMLGRKIHSSETALGNLPCDDVSYSPSMPPDDAQRLLAGWWHAVRQTFPRPQSPLPAL</sequence>
<dbReference type="InterPro" id="IPR018484">
    <property type="entry name" value="FGGY_N"/>
</dbReference>
<dbReference type="NCBIfam" id="NF000756">
    <property type="entry name" value="PRK00047.1"/>
    <property type="match status" value="1"/>
</dbReference>
<dbReference type="Pfam" id="PF02782">
    <property type="entry name" value="FGGY_C"/>
    <property type="match status" value="1"/>
</dbReference>
<dbReference type="InterPro" id="IPR043129">
    <property type="entry name" value="ATPase_NBD"/>
</dbReference>
<keyword evidence="2" id="KW-0808">Transferase</keyword>
<evidence type="ECO:0000259" key="8">
    <source>
        <dbReference type="Pfam" id="PF02782"/>
    </source>
</evidence>
<comment type="similarity">
    <text evidence="1">Belongs to the FGGY kinase family.</text>
</comment>
<comment type="caution">
    <text evidence="9">The sequence shown here is derived from an EMBL/GenBank/DDBJ whole genome shotgun (WGS) entry which is preliminary data.</text>
</comment>
<evidence type="ECO:0000313" key="9">
    <source>
        <dbReference type="EMBL" id="OAM89675.1"/>
    </source>
</evidence>
<dbReference type="EMBL" id="LRRQ01000083">
    <property type="protein sequence ID" value="OAM89675.1"/>
    <property type="molecule type" value="Genomic_DNA"/>
</dbReference>
<dbReference type="GO" id="GO:0019563">
    <property type="term" value="P:glycerol catabolic process"/>
    <property type="evidence" value="ECO:0007669"/>
    <property type="project" value="TreeGrafter"/>
</dbReference>
<dbReference type="OrthoDB" id="9805576at2"/>
<keyword evidence="5" id="KW-0067">ATP-binding</keyword>
<dbReference type="STRING" id="1184151.AW736_08620"/>
<dbReference type="Proteomes" id="UP000078486">
    <property type="component" value="Unassembled WGS sequence"/>
</dbReference>
<feature type="domain" description="Carbohydrate kinase FGGY N-terminal" evidence="7">
    <location>
        <begin position="9"/>
        <end position="254"/>
    </location>
</feature>
<dbReference type="AlphaFoldDB" id="A0A178IK99"/>